<keyword evidence="3" id="KW-1185">Reference proteome</keyword>
<reference evidence="2" key="1">
    <citation type="submission" date="2020-05" db="EMBL/GenBank/DDBJ databases">
        <title>Phylogenomic resolution of chytrid fungi.</title>
        <authorList>
            <person name="Stajich J.E."/>
            <person name="Amses K."/>
            <person name="Simmons R."/>
            <person name="Seto K."/>
            <person name="Myers J."/>
            <person name="Bonds A."/>
            <person name="Quandt C.A."/>
            <person name="Barry K."/>
            <person name="Liu P."/>
            <person name="Grigoriev I."/>
            <person name="Longcore J.E."/>
            <person name="James T.Y."/>
        </authorList>
    </citation>
    <scope>NUCLEOTIDE SEQUENCE</scope>
    <source>
        <strain evidence="2">PLAUS21</strain>
    </source>
</reference>
<name>A0AAD5UDN1_9FUNG</name>
<sequence length="822" mass="95237">MHMQFNWQKLRLLFTVISINVDDSITRTDLINITQSYWKEKLANYITPVFKEIDFDSTAFAPAVSDHFGVTGGSIVYTPVGYIQFQTVVPYKNAKECKAPFQNKVAELKCMEHSYSMIYAHALDFHFEKTKFAYKGQKYPQLVEITKNNALIGEPKSILDPYGNVLLSFDIKSGNDTFVWSFNTTSQQLKKINNLLEKNTTITNLAPFYNIQNKLNYIYTWHPVVSIDCNGKSCVKARIRDFSDSRITAGSPMVKYKTYFIGLINLQSMCSDGYPAYTPRLVILNSNLDYIYVSERIIFDGKLISEPFFGFASAQAAYENTKARNITAGGLVVGYDNTWIMHLTVFNQKNIVVEAKGLDRFIDSMINAFQTYNSSIPIPNMAQSLADQVDHVCSFAISINDKYKPFLQQVEQINKDYREKNQHYRSIYKCLGKQNVFEQTSRRSCYFEKICYDTKEREFEYYQPLKEPVFYDRVQGPIYEFGNPFIELNAFKNVSNMTYFTPKVVIGELNRNQSVFYDEKTVLWAHLGDDYSSGNLVFEELGAAFITLKRFGIRDNDTQLLNMRGDIDDKLYKQLVEGYGKAISTKPIKGMESHFKKIANGKRYICFKELIVASANRAFVSYQNEFNEGKEVIWEQFRRRVYETHGLDADSPLPAQHGILFVKSKPKDPKKKHEIYNIDEILMEMKKRFPNLKIDTIDPTQLSIKEMLSKLSQFSILVTPSGSNSMLIPFMPKKSQIIVMDYYGDGQEEYQYNPSESASREIAFWNLFPYLSKQYYQIQNPNKDMVPDYENAADYRESFSVKIDPDRLEYMIHKAIMEMDLF</sequence>
<evidence type="ECO:0000259" key="1">
    <source>
        <dbReference type="Pfam" id="PF04577"/>
    </source>
</evidence>
<dbReference type="GO" id="GO:0016757">
    <property type="term" value="F:glycosyltransferase activity"/>
    <property type="evidence" value="ECO:0007669"/>
    <property type="project" value="InterPro"/>
</dbReference>
<gene>
    <name evidence="2" type="ORF">HK103_001796</name>
</gene>
<accession>A0AAD5UDN1</accession>
<comment type="caution">
    <text evidence="2">The sequence shown here is derived from an EMBL/GenBank/DDBJ whole genome shotgun (WGS) entry which is preliminary data.</text>
</comment>
<dbReference type="Pfam" id="PF04577">
    <property type="entry name" value="Glyco_transf_61"/>
    <property type="match status" value="1"/>
</dbReference>
<evidence type="ECO:0000313" key="2">
    <source>
        <dbReference type="EMBL" id="KAJ3252185.1"/>
    </source>
</evidence>
<protein>
    <recommendedName>
        <fullName evidence="1">Glycosyltransferase 61 catalytic domain-containing protein</fullName>
    </recommendedName>
</protein>
<proteinExistence type="predicted"/>
<feature type="domain" description="Glycosyltransferase 61 catalytic" evidence="1">
    <location>
        <begin position="614"/>
        <end position="738"/>
    </location>
</feature>
<dbReference type="InterPro" id="IPR049625">
    <property type="entry name" value="Glyco_transf_61_cat"/>
</dbReference>
<evidence type="ECO:0000313" key="3">
    <source>
        <dbReference type="Proteomes" id="UP001210925"/>
    </source>
</evidence>
<dbReference type="EMBL" id="JADGKB010000151">
    <property type="protein sequence ID" value="KAJ3252185.1"/>
    <property type="molecule type" value="Genomic_DNA"/>
</dbReference>
<dbReference type="AlphaFoldDB" id="A0AAD5UDN1"/>
<organism evidence="2 3">
    <name type="scientific">Boothiomyces macroporosus</name>
    <dbReference type="NCBI Taxonomy" id="261099"/>
    <lineage>
        <taxon>Eukaryota</taxon>
        <taxon>Fungi</taxon>
        <taxon>Fungi incertae sedis</taxon>
        <taxon>Chytridiomycota</taxon>
        <taxon>Chytridiomycota incertae sedis</taxon>
        <taxon>Chytridiomycetes</taxon>
        <taxon>Rhizophydiales</taxon>
        <taxon>Terramycetaceae</taxon>
        <taxon>Boothiomyces</taxon>
    </lineage>
</organism>
<dbReference type="Proteomes" id="UP001210925">
    <property type="component" value="Unassembled WGS sequence"/>
</dbReference>